<dbReference type="Gene3D" id="3.20.20.70">
    <property type="entry name" value="Aldolase class I"/>
    <property type="match status" value="1"/>
</dbReference>
<dbReference type="UniPathway" id="UPA00344"/>
<keyword evidence="4 10" id="KW-0547">Nucleotide-binding</keyword>
<feature type="binding site" evidence="10">
    <location>
        <position position="118"/>
    </location>
    <ligand>
        <name>S-adenosyl-L-methionine</name>
        <dbReference type="ChEBI" id="CHEBI:59789"/>
    </ligand>
</feature>
<evidence type="ECO:0000256" key="2">
    <source>
        <dbReference type="ARBA" id="ARBA00022691"/>
    </source>
</evidence>
<name>A0A419T0V5_9FIRM</name>
<evidence type="ECO:0000256" key="5">
    <source>
        <dbReference type="ARBA" id="ARBA00023004"/>
    </source>
</evidence>
<evidence type="ECO:0000313" key="12">
    <source>
        <dbReference type="EMBL" id="RKD31083.1"/>
    </source>
</evidence>
<dbReference type="SFLD" id="SFLDG01383">
    <property type="entry name" value="cyclic_pyranopterin_phosphate"/>
    <property type="match status" value="1"/>
</dbReference>
<comment type="catalytic activity">
    <reaction evidence="10">
        <text>GTP + AH2 + S-adenosyl-L-methionine = (8S)-3',8-cyclo-7,8-dihydroguanosine 5'-triphosphate + 5'-deoxyadenosine + L-methionine + A + H(+)</text>
        <dbReference type="Rhea" id="RHEA:49576"/>
        <dbReference type="ChEBI" id="CHEBI:13193"/>
        <dbReference type="ChEBI" id="CHEBI:15378"/>
        <dbReference type="ChEBI" id="CHEBI:17319"/>
        <dbReference type="ChEBI" id="CHEBI:17499"/>
        <dbReference type="ChEBI" id="CHEBI:37565"/>
        <dbReference type="ChEBI" id="CHEBI:57844"/>
        <dbReference type="ChEBI" id="CHEBI:59789"/>
        <dbReference type="ChEBI" id="CHEBI:131766"/>
        <dbReference type="EC" id="4.1.99.22"/>
    </reaction>
</comment>
<dbReference type="GO" id="GO:1904047">
    <property type="term" value="F:S-adenosyl-L-methionine binding"/>
    <property type="evidence" value="ECO:0007669"/>
    <property type="project" value="UniProtKB-UniRule"/>
</dbReference>
<dbReference type="SFLD" id="SFLDG01386">
    <property type="entry name" value="main_SPASM_domain-containing"/>
    <property type="match status" value="1"/>
</dbReference>
<feature type="domain" description="Radical SAM core" evidence="11">
    <location>
        <begin position="4"/>
        <end position="227"/>
    </location>
</feature>
<dbReference type="GO" id="GO:0061799">
    <property type="term" value="F:cyclic pyranopterin monophosphate synthase activity"/>
    <property type="evidence" value="ECO:0007669"/>
    <property type="project" value="TreeGrafter"/>
</dbReference>
<dbReference type="AlphaFoldDB" id="A0A419T0V5"/>
<feature type="binding site" evidence="10">
    <location>
        <position position="94"/>
    </location>
    <ligand>
        <name>GTP</name>
        <dbReference type="ChEBI" id="CHEBI:37565"/>
    </ligand>
</feature>
<protein>
    <recommendedName>
        <fullName evidence="10">GTP 3',8-cyclase</fullName>
        <ecNumber evidence="10">4.1.99.22</ecNumber>
    </recommendedName>
    <alternativeName>
        <fullName evidence="10">Molybdenum cofactor biosynthesis protein A</fullName>
    </alternativeName>
</protein>
<dbReference type="EMBL" id="MCIA01000023">
    <property type="protein sequence ID" value="RKD31083.1"/>
    <property type="molecule type" value="Genomic_DNA"/>
</dbReference>
<dbReference type="InterPro" id="IPR050105">
    <property type="entry name" value="MoCo_biosynth_MoaA/MoaC"/>
</dbReference>
<keyword evidence="7 10" id="KW-0342">GTP-binding</keyword>
<reference evidence="12 13" key="1">
    <citation type="submission" date="2016-08" db="EMBL/GenBank/DDBJ databases">
        <title>A new outlook on sporulation: Clostridium algidixylanolyticum.</title>
        <authorList>
            <person name="Poppleton D.I."/>
            <person name="Gribaldo S."/>
        </authorList>
    </citation>
    <scope>NUCLEOTIDE SEQUENCE [LARGE SCALE GENOMIC DNA]</scope>
    <source>
        <strain evidence="12 13">SPL73</strain>
    </source>
</reference>
<dbReference type="InterPro" id="IPR007197">
    <property type="entry name" value="rSAM"/>
</dbReference>
<evidence type="ECO:0000256" key="9">
    <source>
        <dbReference type="ARBA" id="ARBA00023239"/>
    </source>
</evidence>
<comment type="cofactor">
    <cofactor evidence="10">
        <name>[4Fe-4S] cluster</name>
        <dbReference type="ChEBI" id="CHEBI:49883"/>
    </cofactor>
    <text evidence="10">Binds 2 [4Fe-4S] clusters. Binds 1 [4Fe-4S] cluster coordinated with 3 cysteines and an exchangeable S-adenosyl-L-methionine and 1 [4Fe-4S] cluster coordinated with 3 cysteines and the GTP-derived substrate.</text>
</comment>
<evidence type="ECO:0000256" key="3">
    <source>
        <dbReference type="ARBA" id="ARBA00022723"/>
    </source>
</evidence>
<feature type="binding site" evidence="10">
    <location>
        <position position="268"/>
    </location>
    <ligand>
        <name>[4Fe-4S] cluster</name>
        <dbReference type="ChEBI" id="CHEBI:49883"/>
        <label>2</label>
        <note>4Fe-4S-substrate</note>
    </ligand>
</feature>
<evidence type="ECO:0000256" key="10">
    <source>
        <dbReference type="HAMAP-Rule" id="MF_01225"/>
    </source>
</evidence>
<dbReference type="Pfam" id="PF04055">
    <property type="entry name" value="Radical_SAM"/>
    <property type="match status" value="1"/>
</dbReference>
<keyword evidence="6 10" id="KW-0411">Iron-sulfur</keyword>
<comment type="caution">
    <text evidence="10">Lacks conserved residue(s) required for the propagation of feature annotation.</text>
</comment>
<dbReference type="InterPro" id="IPR013785">
    <property type="entry name" value="Aldolase_TIM"/>
</dbReference>
<accession>A0A419T0V5</accession>
<dbReference type="GO" id="GO:0005525">
    <property type="term" value="F:GTP binding"/>
    <property type="evidence" value="ECO:0007669"/>
    <property type="project" value="UniProtKB-UniRule"/>
</dbReference>
<comment type="subunit">
    <text evidence="10">Monomer and homodimer.</text>
</comment>
<comment type="caution">
    <text evidence="12">The sequence shown here is derived from an EMBL/GenBank/DDBJ whole genome shotgun (WGS) entry which is preliminary data.</text>
</comment>
<feature type="binding site" evidence="10">
    <location>
        <position position="24"/>
    </location>
    <ligand>
        <name>[4Fe-4S] cluster</name>
        <dbReference type="ChEBI" id="CHEBI:49883"/>
        <label>1</label>
        <note>4Fe-4S-S-AdoMet</note>
    </ligand>
</feature>
<dbReference type="EC" id="4.1.99.22" evidence="10"/>
<dbReference type="InterPro" id="IPR013483">
    <property type="entry name" value="MoaA"/>
</dbReference>
<dbReference type="SFLD" id="SFLDG01067">
    <property type="entry name" value="SPASM/twitch_domain_containing"/>
    <property type="match status" value="1"/>
</dbReference>
<dbReference type="InterPro" id="IPR040064">
    <property type="entry name" value="MoaA-like"/>
</dbReference>
<evidence type="ECO:0000256" key="1">
    <source>
        <dbReference type="ARBA" id="ARBA00022485"/>
    </source>
</evidence>
<dbReference type="SFLD" id="SFLDS00029">
    <property type="entry name" value="Radical_SAM"/>
    <property type="match status" value="1"/>
</dbReference>
<feature type="binding site" evidence="10">
    <location>
        <position position="155"/>
    </location>
    <ligand>
        <name>GTP</name>
        <dbReference type="ChEBI" id="CHEBI:37565"/>
    </ligand>
</feature>
<organism evidence="12 13">
    <name type="scientific">Lacrimispora algidixylanolytica</name>
    <dbReference type="NCBI Taxonomy" id="94868"/>
    <lineage>
        <taxon>Bacteria</taxon>
        <taxon>Bacillati</taxon>
        <taxon>Bacillota</taxon>
        <taxon>Clostridia</taxon>
        <taxon>Lachnospirales</taxon>
        <taxon>Lachnospiraceae</taxon>
        <taxon>Lacrimispora</taxon>
    </lineage>
</organism>
<evidence type="ECO:0000313" key="13">
    <source>
        <dbReference type="Proteomes" id="UP000284277"/>
    </source>
</evidence>
<dbReference type="PANTHER" id="PTHR22960">
    <property type="entry name" value="MOLYBDOPTERIN COFACTOR SYNTHESIS PROTEIN A"/>
    <property type="match status" value="1"/>
</dbReference>
<dbReference type="OrthoDB" id="9763993at2"/>
<feature type="binding site" evidence="10">
    <location>
        <position position="27"/>
    </location>
    <ligand>
        <name>[4Fe-4S] cluster</name>
        <dbReference type="ChEBI" id="CHEBI:49883"/>
        <label>1</label>
        <note>4Fe-4S-S-AdoMet</note>
    </ligand>
</feature>
<comment type="pathway">
    <text evidence="10">Cofactor biosynthesis; molybdopterin biosynthesis.</text>
</comment>
<dbReference type="RefSeq" id="WP_120197300.1">
    <property type="nucleotide sequence ID" value="NZ_MCIA01000023.1"/>
</dbReference>
<dbReference type="SUPFAM" id="SSF102114">
    <property type="entry name" value="Radical SAM enzymes"/>
    <property type="match status" value="1"/>
</dbReference>
<feature type="binding site" evidence="10">
    <location>
        <position position="254"/>
    </location>
    <ligand>
        <name>[4Fe-4S] cluster</name>
        <dbReference type="ChEBI" id="CHEBI:49883"/>
        <label>2</label>
        <note>4Fe-4S-substrate</note>
    </ligand>
</feature>
<sequence length="326" mass="36598">MIDQYNRDINYIRISVTDRCNLGCVYCMPKEGAVFLPQSEILTYDEIIRLCRCFAKLGIKQVKITGGEPLVRNDIVSLVGKIKSLEGISRVTLTTNGALLMEHLSCLLSSGLDGVNISLDTLDPERYKQITRRDCFYQVRTAIKEAVKYSELRVKINCVPLADTSEEDIRDLVELARENLLSVRFIEMMPIGLGKNYSFQNEEELRSLITLAYGELTPIPSTGVGGPARYYSIPGFLGSIGFISAMSHKFCNECNRIRLTADGHLKTCLQYEKGWDLKSMLRQKTTDSTLERAIALGIYGKPGGHSFHLPQYPGFHEQDYMSQIGG</sequence>
<comment type="function">
    <text evidence="10">Catalyzes the cyclization of GTP to (8S)-3',8-cyclo-7,8-dihydroguanosine 5'-triphosphate.</text>
</comment>
<proteinExistence type="inferred from homology"/>
<dbReference type="GO" id="GO:0046872">
    <property type="term" value="F:metal ion binding"/>
    <property type="evidence" value="ECO:0007669"/>
    <property type="project" value="UniProtKB-KW"/>
</dbReference>
<dbReference type="PROSITE" id="PS51918">
    <property type="entry name" value="RADICAL_SAM"/>
    <property type="match status" value="1"/>
</dbReference>
<keyword evidence="9 10" id="KW-0456">Lyase</keyword>
<gene>
    <name evidence="10" type="primary">moaA</name>
    <name evidence="12" type="ORF">BET01_04310</name>
</gene>
<dbReference type="PANTHER" id="PTHR22960:SF0">
    <property type="entry name" value="MOLYBDENUM COFACTOR BIOSYNTHESIS PROTEIN 1"/>
    <property type="match status" value="1"/>
</dbReference>
<keyword evidence="13" id="KW-1185">Reference proteome</keyword>
<feature type="binding site" evidence="10">
    <location>
        <position position="20"/>
    </location>
    <ligand>
        <name>[4Fe-4S] cluster</name>
        <dbReference type="ChEBI" id="CHEBI:49883"/>
        <label>1</label>
        <note>4Fe-4S-S-AdoMet</note>
    </ligand>
</feature>
<feature type="binding site" evidence="10">
    <location>
        <position position="26"/>
    </location>
    <ligand>
        <name>S-adenosyl-L-methionine</name>
        <dbReference type="ChEBI" id="CHEBI:59789"/>
    </ligand>
</feature>
<evidence type="ECO:0000256" key="4">
    <source>
        <dbReference type="ARBA" id="ARBA00022741"/>
    </source>
</evidence>
<feature type="binding site" evidence="10">
    <location>
        <position position="13"/>
    </location>
    <ligand>
        <name>GTP</name>
        <dbReference type="ChEBI" id="CHEBI:37565"/>
    </ligand>
</feature>
<dbReference type="CDD" id="cd01335">
    <property type="entry name" value="Radical_SAM"/>
    <property type="match status" value="1"/>
</dbReference>
<dbReference type="HAMAP" id="MF_01225_B">
    <property type="entry name" value="MoaA_B"/>
    <property type="match status" value="1"/>
</dbReference>
<dbReference type="InterPro" id="IPR010505">
    <property type="entry name" value="MoaA_twitch"/>
</dbReference>
<keyword evidence="3 10" id="KW-0479">Metal-binding</keyword>
<evidence type="ECO:0000256" key="6">
    <source>
        <dbReference type="ARBA" id="ARBA00023014"/>
    </source>
</evidence>
<feature type="binding site" evidence="10">
    <location>
        <position position="251"/>
    </location>
    <ligand>
        <name>[4Fe-4S] cluster</name>
        <dbReference type="ChEBI" id="CHEBI:49883"/>
        <label>2</label>
        <note>4Fe-4S-substrate</note>
    </ligand>
</feature>
<dbReference type="NCBIfam" id="TIGR02666">
    <property type="entry name" value="moaA"/>
    <property type="match status" value="1"/>
</dbReference>
<keyword evidence="1 10" id="KW-0004">4Fe-4S</keyword>
<dbReference type="InterPro" id="IPR058240">
    <property type="entry name" value="rSAM_sf"/>
</dbReference>
<dbReference type="CDD" id="cd21117">
    <property type="entry name" value="Twitch_MoaA"/>
    <property type="match status" value="1"/>
</dbReference>
<evidence type="ECO:0000256" key="8">
    <source>
        <dbReference type="ARBA" id="ARBA00023150"/>
    </source>
</evidence>
<keyword evidence="5 10" id="KW-0408">Iron</keyword>
<dbReference type="GO" id="GO:0051539">
    <property type="term" value="F:4 iron, 4 sulfur cluster binding"/>
    <property type="evidence" value="ECO:0007669"/>
    <property type="project" value="UniProtKB-UniRule"/>
</dbReference>
<evidence type="ECO:0000256" key="7">
    <source>
        <dbReference type="ARBA" id="ARBA00023134"/>
    </source>
</evidence>
<dbReference type="Proteomes" id="UP000284277">
    <property type="component" value="Unassembled WGS sequence"/>
</dbReference>
<dbReference type="GO" id="GO:0006777">
    <property type="term" value="P:Mo-molybdopterin cofactor biosynthetic process"/>
    <property type="evidence" value="ECO:0007669"/>
    <property type="project" value="UniProtKB-UniRule"/>
</dbReference>
<feature type="binding site" evidence="10">
    <location>
        <position position="67"/>
    </location>
    <ligand>
        <name>S-adenosyl-L-methionine</name>
        <dbReference type="ChEBI" id="CHEBI:59789"/>
    </ligand>
</feature>
<keyword evidence="2 10" id="KW-0949">S-adenosyl-L-methionine</keyword>
<comment type="similarity">
    <text evidence="10">Belongs to the radical SAM superfamily. MoaA family.</text>
</comment>
<dbReference type="SMART" id="SM00729">
    <property type="entry name" value="Elp3"/>
    <property type="match status" value="1"/>
</dbReference>
<keyword evidence="8 10" id="KW-0501">Molybdenum cofactor biosynthesis</keyword>
<dbReference type="GO" id="GO:0061798">
    <property type="term" value="F:GTP 3',8'-cyclase activity"/>
    <property type="evidence" value="ECO:0007669"/>
    <property type="project" value="UniProtKB-UniRule"/>
</dbReference>
<dbReference type="InterPro" id="IPR006638">
    <property type="entry name" value="Elp3/MiaA/NifB-like_rSAM"/>
</dbReference>
<feature type="binding site" evidence="10">
    <location>
        <position position="189"/>
    </location>
    <ligand>
        <name>S-adenosyl-L-methionine</name>
        <dbReference type="ChEBI" id="CHEBI:59789"/>
    </ligand>
</feature>
<evidence type="ECO:0000259" key="11">
    <source>
        <dbReference type="PROSITE" id="PS51918"/>
    </source>
</evidence>
<feature type="binding site" evidence="10">
    <location>
        <begin position="256"/>
        <end position="258"/>
    </location>
    <ligand>
        <name>GTP</name>
        <dbReference type="ChEBI" id="CHEBI:37565"/>
    </ligand>
</feature>
<dbReference type="Pfam" id="PF06463">
    <property type="entry name" value="Mob_synth_C"/>
    <property type="match status" value="1"/>
</dbReference>